<evidence type="ECO:0000313" key="12">
    <source>
        <dbReference type="RefSeq" id="XP_015898259.2"/>
    </source>
</evidence>
<dbReference type="InterPro" id="IPR011989">
    <property type="entry name" value="ARM-like"/>
</dbReference>
<dbReference type="GO" id="GO:0008270">
    <property type="term" value="F:zinc ion binding"/>
    <property type="evidence" value="ECO:0007669"/>
    <property type="project" value="UniProtKB-KW"/>
</dbReference>
<dbReference type="InterPro" id="IPR003613">
    <property type="entry name" value="Ubox_domain"/>
</dbReference>
<dbReference type="Gene3D" id="3.30.40.10">
    <property type="entry name" value="Zinc/RING finger domain, C3HC4 (zinc finger)"/>
    <property type="match status" value="1"/>
</dbReference>
<evidence type="ECO:0000256" key="7">
    <source>
        <dbReference type="PROSITE-ProRule" id="PRU00259"/>
    </source>
</evidence>
<dbReference type="GO" id="GO:0007166">
    <property type="term" value="P:cell surface receptor signaling pathway"/>
    <property type="evidence" value="ECO:0007669"/>
    <property type="project" value="InterPro"/>
</dbReference>
<proteinExistence type="predicted"/>
<dbReference type="GeneID" id="107431782"/>
<protein>
    <recommendedName>
        <fullName evidence="3">RING-type E3 ubiquitin transferase</fullName>
        <ecNumber evidence="3">2.3.2.27</ecNumber>
    </recommendedName>
</protein>
<comment type="pathway">
    <text evidence="2">Protein modification; protein ubiquitination.</text>
</comment>
<dbReference type="InterPro" id="IPR016024">
    <property type="entry name" value="ARM-type_fold"/>
</dbReference>
<dbReference type="SMR" id="A0A6P4B7Q5"/>
<accession>A0A6P4B7Q5</accession>
<dbReference type="PANTHER" id="PTHR45958:SF11">
    <property type="entry name" value="RING-TYPE E3 UBIQUITIN TRANSFERASE"/>
    <property type="match status" value="1"/>
</dbReference>
<dbReference type="EC" id="2.3.2.27" evidence="3"/>
<evidence type="ECO:0000256" key="3">
    <source>
        <dbReference type="ARBA" id="ARBA00012483"/>
    </source>
</evidence>
<evidence type="ECO:0000256" key="8">
    <source>
        <dbReference type="SAM" id="Coils"/>
    </source>
</evidence>
<dbReference type="PROSITE" id="PS50089">
    <property type="entry name" value="ZF_RING_2"/>
    <property type="match status" value="1"/>
</dbReference>
<feature type="repeat" description="ARM" evidence="7">
    <location>
        <begin position="453"/>
        <end position="483"/>
    </location>
</feature>
<evidence type="ECO:0000256" key="5">
    <source>
        <dbReference type="ARBA" id="ARBA00022737"/>
    </source>
</evidence>
<evidence type="ECO:0000256" key="4">
    <source>
        <dbReference type="ARBA" id="ARBA00022679"/>
    </source>
</evidence>
<organism evidence="11 12">
    <name type="scientific">Ziziphus jujuba</name>
    <name type="common">Chinese jujube</name>
    <name type="synonym">Ziziphus sativa</name>
    <dbReference type="NCBI Taxonomy" id="326968"/>
    <lineage>
        <taxon>Eukaryota</taxon>
        <taxon>Viridiplantae</taxon>
        <taxon>Streptophyta</taxon>
        <taxon>Embryophyta</taxon>
        <taxon>Tracheophyta</taxon>
        <taxon>Spermatophyta</taxon>
        <taxon>Magnoliopsida</taxon>
        <taxon>eudicotyledons</taxon>
        <taxon>Gunneridae</taxon>
        <taxon>Pentapetalae</taxon>
        <taxon>rosids</taxon>
        <taxon>fabids</taxon>
        <taxon>Rosales</taxon>
        <taxon>Rhamnaceae</taxon>
        <taxon>Paliureae</taxon>
        <taxon>Ziziphus</taxon>
    </lineage>
</organism>
<feature type="domain" description="RING-type" evidence="9">
    <location>
        <begin position="264"/>
        <end position="303"/>
    </location>
</feature>
<dbReference type="InterPro" id="IPR001841">
    <property type="entry name" value="Znf_RING"/>
</dbReference>
<dbReference type="PANTHER" id="PTHR45958">
    <property type="entry name" value="RING-TYPE E3 UBIQUITIN TRANSFERASE"/>
    <property type="match status" value="1"/>
</dbReference>
<keyword evidence="6" id="KW-0479">Metal-binding</keyword>
<dbReference type="InterPro" id="IPR013083">
    <property type="entry name" value="Znf_RING/FYVE/PHD"/>
</dbReference>
<keyword evidence="8" id="KW-0175">Coiled coil</keyword>
<dbReference type="SUPFAM" id="SSF48371">
    <property type="entry name" value="ARM repeat"/>
    <property type="match status" value="2"/>
</dbReference>
<evidence type="ECO:0000256" key="6">
    <source>
        <dbReference type="PROSITE-ProRule" id="PRU00175"/>
    </source>
</evidence>
<evidence type="ECO:0000259" key="9">
    <source>
        <dbReference type="PROSITE" id="PS50089"/>
    </source>
</evidence>
<dbReference type="SUPFAM" id="SSF57850">
    <property type="entry name" value="RING/U-box"/>
    <property type="match status" value="1"/>
</dbReference>
<keyword evidence="6" id="KW-0862">Zinc</keyword>
<dbReference type="Gene3D" id="1.25.10.10">
    <property type="entry name" value="Leucine-rich Repeat Variant"/>
    <property type="match status" value="3"/>
</dbReference>
<dbReference type="GO" id="GO:0061630">
    <property type="term" value="F:ubiquitin protein ligase activity"/>
    <property type="evidence" value="ECO:0007669"/>
    <property type="project" value="UniProtKB-EC"/>
</dbReference>
<comment type="catalytic activity">
    <reaction evidence="1">
        <text>S-ubiquitinyl-[E2 ubiquitin-conjugating enzyme]-L-cysteine + [acceptor protein]-L-lysine = [E2 ubiquitin-conjugating enzyme]-L-cysteine + N(6)-ubiquitinyl-[acceptor protein]-L-lysine.</text>
        <dbReference type="EC" id="2.3.2.27"/>
    </reaction>
</comment>
<evidence type="ECO:0000256" key="1">
    <source>
        <dbReference type="ARBA" id="ARBA00000900"/>
    </source>
</evidence>
<feature type="coiled-coil region" evidence="8">
    <location>
        <begin position="199"/>
        <end position="229"/>
    </location>
</feature>
<keyword evidence="4" id="KW-0808">Transferase</keyword>
<evidence type="ECO:0000259" key="10">
    <source>
        <dbReference type="PROSITE" id="PS51698"/>
    </source>
</evidence>
<feature type="domain" description="U-box" evidence="10">
    <location>
        <begin position="257"/>
        <end position="331"/>
    </location>
</feature>
<keyword evidence="11" id="KW-1185">Reference proteome</keyword>
<dbReference type="Gene3D" id="1.20.930.20">
    <property type="entry name" value="Adaptor protein Cbl, N-terminal domain"/>
    <property type="match status" value="1"/>
</dbReference>
<dbReference type="KEGG" id="zju:107431782"/>
<gene>
    <name evidence="12" type="primary">LOC107431782</name>
</gene>
<dbReference type="GO" id="GO:0016567">
    <property type="term" value="P:protein ubiquitination"/>
    <property type="evidence" value="ECO:0007669"/>
    <property type="project" value="UniProtKB-UniPathway"/>
</dbReference>
<reference evidence="12" key="1">
    <citation type="submission" date="2025-08" db="UniProtKB">
        <authorList>
            <consortium name="RefSeq"/>
        </authorList>
    </citation>
    <scope>IDENTIFICATION</scope>
    <source>
        <tissue evidence="12">Seedling</tissue>
    </source>
</reference>
<dbReference type="InterPro" id="IPR052608">
    <property type="entry name" value="U-box_domain_protein"/>
</dbReference>
<dbReference type="PROSITE" id="PS50176">
    <property type="entry name" value="ARM_REPEAT"/>
    <property type="match status" value="1"/>
</dbReference>
<name>A0A6P4B7Q5_ZIZJJ</name>
<keyword evidence="5" id="KW-0677">Repeat</keyword>
<dbReference type="AlphaFoldDB" id="A0A6P4B7Q5"/>
<dbReference type="UniPathway" id="UPA00143"/>
<dbReference type="SMART" id="SM00185">
    <property type="entry name" value="ARM"/>
    <property type="match status" value="4"/>
</dbReference>
<sequence length="1022" mass="114146">MDFSIGPEDVAAGILQELWNDVGCQVSKLVSETKDVVVEKKSFQEFSRSISELNVLLSTIDTRKVEAARGSQPTKATLEALITHLKRACHIIQHHKSRSRLQLLLNSRKMLLQMQDVAKDIAHDISFLQLVNLDIALNSKTKMEQIINNLSRMKLRSASATDFIASEITNSISQNSHNRENAQKLLEKIAEATGAKMSVSMVREELALLKQEKEELELQKKQADALHISQLMQLLYSTEIIAREHDTETSTNHHQYHPFDSFLCPLCNTIMTDPVAISCGHSFERTAIQELLRQGGKHCPKCKQEITSSDLTPNLTLRSTIEEWNKKDMELKFQAAVRGIKSNDHDRKKEALEDLQYLMENPQYAVRVAEEGLTLTFIAILKDNGLDYKAALKCLYYLAKFNDGQKDAIIEAGAVRRIVKLIYKGGEESDAISVLLELSKKEILREKIGNAKDCIQLLVSLLQKNNPDVSEKAQHVLQNLSSNTHFVVKMAEAGHFQPFVSRFNQGPQETRALMAAALIKMQLKENSIKDLKDRQFIHNLIQMLSSSFPASKSACLKSIKKLLAYPRMVKRLLEVCDTIPHMLSVISYVGSDPYLKQETAETLALLIGASKHLEFQKYQGLQELQSEHNVSLLLQYVANDDDETKIQFMHLLVELSCRSETARDIIRNDNDAITHLFSSLRSDKPSVRRWAMKLIYCISEGHPGGVPVPHSSAKETAINTLAEILTSSPDIEERSIAAGIISQLPSDDAIIDEILHKSEALKAIHEVICSMDEENSGNMVPVSTGSSLLENALAALLRYTEPTKPELQRQLSKLELYPSLVRVLSRGTSLAKQRTAILLAQLSRSNSHFVSDSSTMAKQAKYSLSFHLMKWCWSASSEDRGSCPVHGDACSPRDTFCLVKADAVKPLVRSLSETESGVAEAAIMALETLLTDHSTLSNAAAAIVESQGLVAILQVLEKGTLSAKTKALDLFQKILTHSKISDPIFNRSERILIQLLQDDELRKKAALVLRQMNVIPDQSSYF</sequence>
<dbReference type="PROSITE" id="PS51698">
    <property type="entry name" value="U_BOX"/>
    <property type="match status" value="1"/>
</dbReference>
<dbReference type="Proteomes" id="UP001652623">
    <property type="component" value="Chromosome 12"/>
</dbReference>
<dbReference type="InterPro" id="IPR000225">
    <property type="entry name" value="Armadillo"/>
</dbReference>
<dbReference type="InterPro" id="IPR036537">
    <property type="entry name" value="Adaptor_Cbl_N_dom_sf"/>
</dbReference>
<dbReference type="RefSeq" id="XP_015898259.2">
    <property type="nucleotide sequence ID" value="XM_016042773.4"/>
</dbReference>
<dbReference type="SMART" id="SM00504">
    <property type="entry name" value="Ubox"/>
    <property type="match status" value="1"/>
</dbReference>
<evidence type="ECO:0000256" key="2">
    <source>
        <dbReference type="ARBA" id="ARBA00004906"/>
    </source>
</evidence>
<dbReference type="Pfam" id="PF04564">
    <property type="entry name" value="U-box"/>
    <property type="match status" value="1"/>
</dbReference>
<keyword evidence="6" id="KW-0863">Zinc-finger</keyword>
<evidence type="ECO:0000313" key="11">
    <source>
        <dbReference type="Proteomes" id="UP001652623"/>
    </source>
</evidence>